<dbReference type="SMART" id="SM00918">
    <property type="entry name" value="Lig_chan-Glu_bd"/>
    <property type="match status" value="1"/>
</dbReference>
<dbReference type="Gene3D" id="3.40.190.10">
    <property type="entry name" value="Periplasmic binding protein-like II"/>
    <property type="match status" value="1"/>
</dbReference>
<dbReference type="AlphaFoldDB" id="A0A8S9XGF5"/>
<evidence type="ECO:0000256" key="6">
    <source>
        <dbReference type="ARBA" id="ARBA00022989"/>
    </source>
</evidence>
<evidence type="ECO:0000256" key="11">
    <source>
        <dbReference type="ARBA" id="ARBA00023286"/>
    </source>
</evidence>
<feature type="signal peptide" evidence="14">
    <location>
        <begin position="1"/>
        <end position="18"/>
    </location>
</feature>
<comment type="caution">
    <text evidence="16">The sequence shown here is derived from an EMBL/GenBank/DDBJ whole genome shotgun (WGS) entry which is preliminary data.</text>
</comment>
<protein>
    <recommendedName>
        <fullName evidence="15">Ionotropic glutamate receptor L-glutamate and glycine-binding domain-containing protein</fullName>
    </recommendedName>
</protein>
<evidence type="ECO:0000256" key="7">
    <source>
        <dbReference type="ARBA" id="ARBA00023065"/>
    </source>
</evidence>
<keyword evidence="14" id="KW-0732">Signal</keyword>
<evidence type="ECO:0000256" key="8">
    <source>
        <dbReference type="ARBA" id="ARBA00023136"/>
    </source>
</evidence>
<evidence type="ECO:0000256" key="1">
    <source>
        <dbReference type="ARBA" id="ARBA00004651"/>
    </source>
</evidence>
<evidence type="ECO:0000313" key="17">
    <source>
        <dbReference type="Proteomes" id="UP000466442"/>
    </source>
</evidence>
<evidence type="ECO:0000256" key="12">
    <source>
        <dbReference type="ARBA" id="ARBA00023303"/>
    </source>
</evidence>
<dbReference type="GO" id="GO:0005886">
    <property type="term" value="C:plasma membrane"/>
    <property type="evidence" value="ECO:0007669"/>
    <property type="project" value="UniProtKB-SubCell"/>
</dbReference>
<keyword evidence="3" id="KW-0813">Transport</keyword>
<keyword evidence="9" id="KW-0675">Receptor</keyword>
<proteinExistence type="inferred from homology"/>
<sequence>MGLRLALILSSACIAIAAKRDHRAHSSLISRLEENFQGDDDLNWLLTDLAVRIRKNVNCLLIMTDKLYHGLLENKFVRIFRRIPIFQVMVKDYEDMLSPNYNTLAVVKESRSKGCNVYIIIMANGDQVARFLRFGDSHRVLDTRAQFVILHDRRLFSSEVTYLWKKIVSVLFLRKYTDSTRYELSTVPYPALPDELKPRRIDSWKSGKFQKNVNLFWDKTANLRGELLRVATFEHMPSVLKNQKSEITEDDYMVLGTDENPIKYEGLEVQILKSISDAMNFEVTVYEPENANAEAWGIRQLNGSFSGLYGEVTKGKADLVLGNFHYSPYNLQLMDLSRPYTTMCFTFLTPESTTDNSWKTLIAPFRVYMWIAIMVSIVVAALLFYGLALVQNHLNSSRSVSHNANSFWKDILILWHQKKHNNVLKPQRSVDKPLEATENEEVVEGLYLFSKIEDSFMNTYSMLLLVSLPKMPTGWSLRMMTGWWYLYCLLVTVTYRASMTAILSQPVQRVTVDTLDELAASPIDCGGWGEQNKELFTTSLDSAGQRVGNKFEVIYDTDLAIAKVAAGGYAYYENIFFLHHAKVKEKLAEAAKKDNSTETEVDERSSNHQDLHIMGSCAINIPVSLGLEKNSPLKPRVDVFLQRIIEAGLVKKWLRDVMVPTTVAEAPLSKVEVKALMDLKKFQGALVALGCGLLAATIALIVENIYWYKYLFEIMASTKLFWVLLVGVVAASMAASIESDTSDVDRELVRPNEDELDSSEKEEERGFSITSEGEKRCSCDNVSCQCCVSPKIPIAGKVKACLKVIVLANEKAVKVELSGKNKVLVAPKFTIGAKERVCASIPGSAGSVKGCIDTETSNLARNAGIQTCPKLELRTVGKTVATLTFACIQLANRRVSFNNNGRVKANKLVGFKFF</sequence>
<organism evidence="16 17">
    <name type="scientific">Apolygus lucorum</name>
    <name type="common">Small green plant bug</name>
    <name type="synonym">Lygocoris lucorum</name>
    <dbReference type="NCBI Taxonomy" id="248454"/>
    <lineage>
        <taxon>Eukaryota</taxon>
        <taxon>Metazoa</taxon>
        <taxon>Ecdysozoa</taxon>
        <taxon>Arthropoda</taxon>
        <taxon>Hexapoda</taxon>
        <taxon>Insecta</taxon>
        <taxon>Pterygota</taxon>
        <taxon>Neoptera</taxon>
        <taxon>Paraneoptera</taxon>
        <taxon>Hemiptera</taxon>
        <taxon>Heteroptera</taxon>
        <taxon>Panheteroptera</taxon>
        <taxon>Cimicomorpha</taxon>
        <taxon>Miridae</taxon>
        <taxon>Mirini</taxon>
        <taxon>Apolygus</taxon>
    </lineage>
</organism>
<evidence type="ECO:0000256" key="4">
    <source>
        <dbReference type="ARBA" id="ARBA00022475"/>
    </source>
</evidence>
<keyword evidence="12" id="KW-0407">Ion channel</keyword>
<accession>A0A8S9XGF5</accession>
<dbReference type="Gene3D" id="1.10.287.70">
    <property type="match status" value="1"/>
</dbReference>
<comment type="subcellular location">
    <subcellularLocation>
        <location evidence="1">Cell membrane</location>
        <topology evidence="1">Multi-pass membrane protein</topology>
    </subcellularLocation>
</comment>
<keyword evidence="4" id="KW-1003">Cell membrane</keyword>
<dbReference type="InterPro" id="IPR031941">
    <property type="entry name" value="DUF4773"/>
</dbReference>
<dbReference type="SUPFAM" id="SSF53850">
    <property type="entry name" value="Periplasmic binding protein-like II"/>
    <property type="match status" value="1"/>
</dbReference>
<reference evidence="16" key="1">
    <citation type="journal article" date="2021" name="Mol. Ecol. Resour.">
        <title>Apolygus lucorum genome provides insights into omnivorousness and mesophyll feeding.</title>
        <authorList>
            <person name="Liu Y."/>
            <person name="Liu H."/>
            <person name="Wang H."/>
            <person name="Huang T."/>
            <person name="Liu B."/>
            <person name="Yang B."/>
            <person name="Yin L."/>
            <person name="Li B."/>
            <person name="Zhang Y."/>
            <person name="Zhang S."/>
            <person name="Jiang F."/>
            <person name="Zhang X."/>
            <person name="Ren Y."/>
            <person name="Wang B."/>
            <person name="Wang S."/>
            <person name="Lu Y."/>
            <person name="Wu K."/>
            <person name="Fan W."/>
            <person name="Wang G."/>
        </authorList>
    </citation>
    <scope>NUCLEOTIDE SEQUENCE</scope>
    <source>
        <strain evidence="16">12Hb</strain>
    </source>
</reference>
<evidence type="ECO:0000259" key="15">
    <source>
        <dbReference type="SMART" id="SM00918"/>
    </source>
</evidence>
<evidence type="ECO:0000256" key="2">
    <source>
        <dbReference type="ARBA" id="ARBA00008685"/>
    </source>
</evidence>
<dbReference type="EMBL" id="WIXP02000007">
    <property type="protein sequence ID" value="KAF6208052.1"/>
    <property type="molecule type" value="Genomic_DNA"/>
</dbReference>
<evidence type="ECO:0000256" key="13">
    <source>
        <dbReference type="SAM" id="Phobius"/>
    </source>
</evidence>
<feature type="transmembrane region" description="Helical" evidence="13">
    <location>
        <begin position="367"/>
        <end position="390"/>
    </location>
</feature>
<dbReference type="GO" id="GO:0050906">
    <property type="term" value="P:detection of stimulus involved in sensory perception"/>
    <property type="evidence" value="ECO:0007669"/>
    <property type="project" value="UniProtKB-ARBA"/>
</dbReference>
<keyword evidence="17" id="KW-1185">Reference proteome</keyword>
<evidence type="ECO:0000256" key="9">
    <source>
        <dbReference type="ARBA" id="ARBA00023170"/>
    </source>
</evidence>
<feature type="domain" description="Ionotropic glutamate receptor L-glutamate and glycine-binding" evidence="15">
    <location>
        <begin position="251"/>
        <end position="314"/>
    </location>
</feature>
<evidence type="ECO:0000256" key="14">
    <source>
        <dbReference type="SAM" id="SignalP"/>
    </source>
</evidence>
<keyword evidence="10" id="KW-0325">Glycoprotein</keyword>
<dbReference type="Proteomes" id="UP000466442">
    <property type="component" value="Unassembled WGS sequence"/>
</dbReference>
<dbReference type="Pfam" id="PF15998">
    <property type="entry name" value="DUF4773"/>
    <property type="match status" value="1"/>
</dbReference>
<comment type="similarity">
    <text evidence="2">Belongs to the glutamate-gated ion channel (TC 1.A.10.1) family.</text>
</comment>
<name>A0A8S9XGF5_APOLU</name>
<dbReference type="InterPro" id="IPR001320">
    <property type="entry name" value="Iontro_rcpt_C"/>
</dbReference>
<keyword evidence="11" id="KW-1071">Ligand-gated ion channel</keyword>
<gene>
    <name evidence="16" type="ORF">GE061_016502</name>
</gene>
<feature type="transmembrane region" description="Helical" evidence="13">
    <location>
        <begin position="483"/>
        <end position="503"/>
    </location>
</feature>
<dbReference type="PANTHER" id="PTHR42643:SF35">
    <property type="entry name" value="IONOTROPIC RECEPTOR 68A, ISOFORM A"/>
    <property type="match status" value="1"/>
</dbReference>
<dbReference type="GO" id="GO:0015276">
    <property type="term" value="F:ligand-gated monoatomic ion channel activity"/>
    <property type="evidence" value="ECO:0007669"/>
    <property type="project" value="InterPro"/>
</dbReference>
<evidence type="ECO:0000256" key="5">
    <source>
        <dbReference type="ARBA" id="ARBA00022692"/>
    </source>
</evidence>
<feature type="transmembrane region" description="Helical" evidence="13">
    <location>
        <begin position="684"/>
        <end position="708"/>
    </location>
</feature>
<keyword evidence="6 13" id="KW-1133">Transmembrane helix</keyword>
<evidence type="ECO:0000256" key="3">
    <source>
        <dbReference type="ARBA" id="ARBA00022448"/>
    </source>
</evidence>
<dbReference type="Pfam" id="PF00060">
    <property type="entry name" value="Lig_chan"/>
    <property type="match status" value="1"/>
</dbReference>
<dbReference type="InterPro" id="IPR019594">
    <property type="entry name" value="Glu/Gly-bd"/>
</dbReference>
<evidence type="ECO:0000313" key="16">
    <source>
        <dbReference type="EMBL" id="KAF6208052.1"/>
    </source>
</evidence>
<feature type="transmembrane region" description="Helical" evidence="13">
    <location>
        <begin position="720"/>
        <end position="737"/>
    </location>
</feature>
<keyword evidence="5 13" id="KW-0812">Transmembrane</keyword>
<keyword evidence="7" id="KW-0406">Ion transport</keyword>
<dbReference type="InterPro" id="IPR052192">
    <property type="entry name" value="Insect_Ionotropic_Sensory_Rcpt"/>
</dbReference>
<dbReference type="OrthoDB" id="5984008at2759"/>
<dbReference type="Pfam" id="PF10613">
    <property type="entry name" value="Lig_chan-Glu_bd"/>
    <property type="match status" value="1"/>
</dbReference>
<evidence type="ECO:0000256" key="10">
    <source>
        <dbReference type="ARBA" id="ARBA00023180"/>
    </source>
</evidence>
<feature type="chain" id="PRO_5035826277" description="Ionotropic glutamate receptor L-glutamate and glycine-binding domain-containing protein" evidence="14">
    <location>
        <begin position="19"/>
        <end position="914"/>
    </location>
</feature>
<keyword evidence="8 13" id="KW-0472">Membrane</keyword>
<dbReference type="PANTHER" id="PTHR42643">
    <property type="entry name" value="IONOTROPIC RECEPTOR 20A-RELATED"/>
    <property type="match status" value="1"/>
</dbReference>